<evidence type="ECO:0000313" key="3">
    <source>
        <dbReference type="EMBL" id="MBK1792285.1"/>
    </source>
</evidence>
<dbReference type="AlphaFoldDB" id="A0A8J7SJN9"/>
<dbReference type="EMBL" id="JAENIM010000044">
    <property type="protein sequence ID" value="MBK1792285.1"/>
    <property type="molecule type" value="Genomic_DNA"/>
</dbReference>
<keyword evidence="1" id="KW-0732">Signal</keyword>
<feature type="domain" description="Ice-binding protein C-terminal" evidence="2">
    <location>
        <begin position="208"/>
        <end position="231"/>
    </location>
</feature>
<dbReference type="NCBIfam" id="TIGR02595">
    <property type="entry name" value="PEP_CTERM"/>
    <property type="match status" value="1"/>
</dbReference>
<name>A0A8J7SJN9_9BACT</name>
<evidence type="ECO:0000313" key="4">
    <source>
        <dbReference type="Proteomes" id="UP000624703"/>
    </source>
</evidence>
<dbReference type="Proteomes" id="UP000624703">
    <property type="component" value="Unassembled WGS sequence"/>
</dbReference>
<proteinExistence type="predicted"/>
<keyword evidence="4" id="KW-1185">Reference proteome</keyword>
<gene>
    <name evidence="3" type="ORF">JIN82_14070</name>
</gene>
<comment type="caution">
    <text evidence="3">The sequence shown here is derived from an EMBL/GenBank/DDBJ whole genome shotgun (WGS) entry which is preliminary data.</text>
</comment>
<accession>A0A8J7SJN9</accession>
<feature type="chain" id="PRO_5035181851" evidence="1">
    <location>
        <begin position="21"/>
        <end position="232"/>
    </location>
</feature>
<protein>
    <submittedName>
        <fullName evidence="3">PEP-CTERM sorting domain-containing protein</fullName>
    </submittedName>
</protein>
<evidence type="ECO:0000256" key="1">
    <source>
        <dbReference type="SAM" id="SignalP"/>
    </source>
</evidence>
<reference evidence="3" key="1">
    <citation type="submission" date="2021-01" db="EMBL/GenBank/DDBJ databases">
        <title>Modified the classification status of verrucomicrobia.</title>
        <authorList>
            <person name="Feng X."/>
        </authorList>
    </citation>
    <scope>NUCLEOTIDE SEQUENCE</scope>
    <source>
        <strain evidence="3">_KCTC 22039</strain>
    </source>
</reference>
<dbReference type="Pfam" id="PF07589">
    <property type="entry name" value="PEP-CTERM"/>
    <property type="match status" value="1"/>
</dbReference>
<evidence type="ECO:0000259" key="2">
    <source>
        <dbReference type="Pfam" id="PF07589"/>
    </source>
</evidence>
<feature type="signal peptide" evidence="1">
    <location>
        <begin position="1"/>
        <end position="20"/>
    </location>
</feature>
<organism evidence="3 4">
    <name type="scientific">Persicirhabdus sediminis</name>
    <dbReference type="NCBI Taxonomy" id="454144"/>
    <lineage>
        <taxon>Bacteria</taxon>
        <taxon>Pseudomonadati</taxon>
        <taxon>Verrucomicrobiota</taxon>
        <taxon>Verrucomicrobiia</taxon>
        <taxon>Verrucomicrobiales</taxon>
        <taxon>Verrucomicrobiaceae</taxon>
        <taxon>Persicirhabdus</taxon>
    </lineage>
</organism>
<dbReference type="InterPro" id="IPR013424">
    <property type="entry name" value="Ice-binding_C"/>
</dbReference>
<sequence length="232" mass="24572">MKLTAFSLGMIALCSTHTEAAVTIVDEDFTHPDWIIFAGGSLPSDNNSVTLGDSVLDNGQTYNGWSFVASNSYSDSLGFINGSGENGHFKFHNTQNAAGNYAVGLANNAMMMTNMDMSLIGSQPVNITIDFFTMSGAFGPNDSITYGFADGDGNWLASESFNLEGMEDYSGQLVIKDFDLSALGDDVNFAIQKDGYGGAIGINGITISIPEPSSVLLLSLAGVVGVMRRRRA</sequence>